<protein>
    <submittedName>
        <fullName evidence="2">LURP-one-related</fullName>
    </submittedName>
</protein>
<dbReference type="PANTHER" id="PTHR31087:SF58">
    <property type="entry name" value="OS07G0230700 PROTEIN"/>
    <property type="match status" value="1"/>
</dbReference>
<dbReference type="InterPro" id="IPR007612">
    <property type="entry name" value="LOR"/>
</dbReference>
<dbReference type="InterPro" id="IPR025659">
    <property type="entry name" value="Tubby-like_C"/>
</dbReference>
<comment type="similarity">
    <text evidence="1">Belongs to the LOR family.</text>
</comment>
<dbReference type="PANTHER" id="PTHR31087">
    <property type="match status" value="1"/>
</dbReference>
<keyword evidence="3" id="KW-1185">Reference proteome</keyword>
<dbReference type="InterPro" id="IPR038595">
    <property type="entry name" value="LOR_sf"/>
</dbReference>
<dbReference type="Proteomes" id="UP001370490">
    <property type="component" value="Unassembled WGS sequence"/>
</dbReference>
<evidence type="ECO:0000313" key="3">
    <source>
        <dbReference type="Proteomes" id="UP001370490"/>
    </source>
</evidence>
<gene>
    <name evidence="2" type="ORF">RJ641_028601</name>
</gene>
<sequence>MATPTPSCVPLPNPVAVISPQFCAPYPVDLMIVRKLLAVTEGNFVVTDVNGAIIFRIKGTFFSIRDRRVLLDAAGAPIVSLQQKILTAHRRWKVFRGDSSDPKDLLFSAKKASLIQFKTELDVFLATNTKEEVCDFKVKGSWLERACTIYAGNSSTVIAQMHRKHNVQSIVLGKDNFAVTVYPHVDYAFIVALVVILEEVNEDRDD</sequence>
<dbReference type="Pfam" id="PF04525">
    <property type="entry name" value="LOR"/>
    <property type="match status" value="1"/>
</dbReference>
<dbReference type="AlphaFoldDB" id="A0AAN8VZI6"/>
<dbReference type="SUPFAM" id="SSF54518">
    <property type="entry name" value="Tubby C-terminal domain-like"/>
    <property type="match status" value="1"/>
</dbReference>
<accession>A0AAN8VZI6</accession>
<reference evidence="2 3" key="1">
    <citation type="submission" date="2023-12" db="EMBL/GenBank/DDBJ databases">
        <title>A high-quality genome assembly for Dillenia turbinata (Dilleniales).</title>
        <authorList>
            <person name="Chanderbali A."/>
        </authorList>
    </citation>
    <scope>NUCLEOTIDE SEQUENCE [LARGE SCALE GENOMIC DNA]</scope>
    <source>
        <strain evidence="2">LSX21</strain>
        <tissue evidence="2">Leaf</tissue>
    </source>
</reference>
<name>A0AAN8VZI6_9MAGN</name>
<organism evidence="2 3">
    <name type="scientific">Dillenia turbinata</name>
    <dbReference type="NCBI Taxonomy" id="194707"/>
    <lineage>
        <taxon>Eukaryota</taxon>
        <taxon>Viridiplantae</taxon>
        <taxon>Streptophyta</taxon>
        <taxon>Embryophyta</taxon>
        <taxon>Tracheophyta</taxon>
        <taxon>Spermatophyta</taxon>
        <taxon>Magnoliopsida</taxon>
        <taxon>eudicotyledons</taxon>
        <taxon>Gunneridae</taxon>
        <taxon>Pentapetalae</taxon>
        <taxon>Dilleniales</taxon>
        <taxon>Dilleniaceae</taxon>
        <taxon>Dillenia</taxon>
    </lineage>
</organism>
<dbReference type="EMBL" id="JBAMMX010000004">
    <property type="protein sequence ID" value="KAK6943224.1"/>
    <property type="molecule type" value="Genomic_DNA"/>
</dbReference>
<comment type="caution">
    <text evidence="2">The sequence shown here is derived from an EMBL/GenBank/DDBJ whole genome shotgun (WGS) entry which is preliminary data.</text>
</comment>
<evidence type="ECO:0000313" key="2">
    <source>
        <dbReference type="EMBL" id="KAK6943224.1"/>
    </source>
</evidence>
<evidence type="ECO:0000256" key="1">
    <source>
        <dbReference type="ARBA" id="ARBA00005437"/>
    </source>
</evidence>
<dbReference type="Gene3D" id="2.40.160.200">
    <property type="entry name" value="LURP1-related"/>
    <property type="match status" value="1"/>
</dbReference>
<proteinExistence type="inferred from homology"/>